<reference evidence="1 4" key="2">
    <citation type="submission" date="2020-08" db="EMBL/GenBank/DDBJ databases">
        <title>Genomic Encyclopedia of Type Strains, Phase IV (KMG-IV): sequencing the most valuable type-strain genomes for metagenomic binning, comparative biology and taxonomic classification.</title>
        <authorList>
            <person name="Goeker M."/>
        </authorList>
    </citation>
    <scope>NUCLEOTIDE SEQUENCE [LARGE SCALE GENOMIC DNA]</scope>
    <source>
        <strain evidence="1 4">DSM 105434</strain>
    </source>
</reference>
<dbReference type="Proteomes" id="UP000308000">
    <property type="component" value="Unassembled WGS sequence"/>
</dbReference>
<proteinExistence type="predicted"/>
<dbReference type="AlphaFoldDB" id="A0AAJ5K5L7"/>
<dbReference type="Pfam" id="PF22880">
    <property type="entry name" value="DUF7019"/>
    <property type="match status" value="1"/>
</dbReference>
<dbReference type="EMBL" id="VBRC01000004">
    <property type="protein sequence ID" value="TLK28883.1"/>
    <property type="molecule type" value="Genomic_DNA"/>
</dbReference>
<organism evidence="2 3">
    <name type="scientific">Deinococcus metallilatus</name>
    <dbReference type="NCBI Taxonomy" id="1211322"/>
    <lineage>
        <taxon>Bacteria</taxon>
        <taxon>Thermotogati</taxon>
        <taxon>Deinococcota</taxon>
        <taxon>Deinococci</taxon>
        <taxon>Deinococcales</taxon>
        <taxon>Deinococcaceae</taxon>
        <taxon>Deinococcus</taxon>
    </lineage>
</organism>
<dbReference type="EMBL" id="JACHFV010000005">
    <property type="protein sequence ID" value="MBB5294943.1"/>
    <property type="molecule type" value="Genomic_DNA"/>
</dbReference>
<evidence type="ECO:0000313" key="4">
    <source>
        <dbReference type="Proteomes" id="UP000536909"/>
    </source>
</evidence>
<evidence type="ECO:0000313" key="1">
    <source>
        <dbReference type="EMBL" id="MBB5294943.1"/>
    </source>
</evidence>
<reference evidence="2 3" key="1">
    <citation type="submission" date="2019-04" db="EMBL/GenBank/DDBJ databases">
        <title>Deinococcus metalilatus MA1002 mutant No.5.</title>
        <authorList>
            <person name="Park W."/>
            <person name="Park C."/>
        </authorList>
    </citation>
    <scope>NUCLEOTIDE SEQUENCE [LARGE SCALE GENOMIC DNA]</scope>
    <source>
        <strain evidence="2 3">MA1002-m5</strain>
    </source>
</reference>
<dbReference type="InterPro" id="IPR054284">
    <property type="entry name" value="DUF7019"/>
</dbReference>
<accession>A0AAJ5K5L7</accession>
<gene>
    <name evidence="2" type="ORF">FCS05_06845</name>
    <name evidence="1" type="ORF">HNQ10_001764</name>
</gene>
<dbReference type="RefSeq" id="WP_129119686.1">
    <property type="nucleotide sequence ID" value="NZ_BSUI01000017.1"/>
</dbReference>
<keyword evidence="4" id="KW-1185">Reference proteome</keyword>
<protein>
    <submittedName>
        <fullName evidence="2">Uncharacterized protein</fullName>
    </submittedName>
</protein>
<evidence type="ECO:0000313" key="3">
    <source>
        <dbReference type="Proteomes" id="UP000308000"/>
    </source>
</evidence>
<name>A0AAJ5K5L7_9DEIO</name>
<comment type="caution">
    <text evidence="2">The sequence shown here is derived from an EMBL/GenBank/DDBJ whole genome shotgun (WGS) entry which is preliminary data.</text>
</comment>
<evidence type="ECO:0000313" key="2">
    <source>
        <dbReference type="EMBL" id="TLK28883.1"/>
    </source>
</evidence>
<dbReference type="Proteomes" id="UP000536909">
    <property type="component" value="Unassembled WGS sequence"/>
</dbReference>
<sequence length="227" mass="25741">MNYVYISKSKVEALVSKTSLLENFMHGFGDLSFKLPALLEFNYKPGGNRVDNPTREGLLRLEKSLKRHLGLDSIRQNRVDSIFALSFDGVYTDEFGGFALFLGKTQEGDKIILFGSESNLTYESLPADSHKVGGSFVHTIRPKILEFLKERHLIDPNYHVGEWRPDVDIEGSLSQMHSFLFDERVATRMEAIIPPSYIFERQKYVNEQGSVYVLLASPVAVAYVGVW</sequence>